<keyword evidence="1" id="KW-0812">Transmembrane</keyword>
<accession>A0ABW0I4J4</accession>
<evidence type="ECO:0000313" key="3">
    <source>
        <dbReference type="EMBL" id="MFC5408238.1"/>
    </source>
</evidence>
<proteinExistence type="predicted"/>
<keyword evidence="4" id="KW-1185">Reference proteome</keyword>
<sequence length="143" mass="16114">MKLPGGDLFTLLFFFIGVTLVGIGYGLYHSRQQLIRKGIATQGLVIDLHRVKPHEYPLAPSIRYRTADGQERVFHSSLGRNPPAYQIGEEVTLYYDPKQPDRVQLQGDYLLVYVLGGIGSIFLLLSVWSVPEALRAVWQWALG</sequence>
<name>A0ABW0I4J4_9BACT</name>
<evidence type="ECO:0000313" key="4">
    <source>
        <dbReference type="Proteomes" id="UP001596106"/>
    </source>
</evidence>
<reference evidence="4" key="1">
    <citation type="journal article" date="2019" name="Int. J. Syst. Evol. Microbiol.">
        <title>The Global Catalogue of Microorganisms (GCM) 10K type strain sequencing project: providing services to taxonomists for standard genome sequencing and annotation.</title>
        <authorList>
            <consortium name="The Broad Institute Genomics Platform"/>
            <consortium name="The Broad Institute Genome Sequencing Center for Infectious Disease"/>
            <person name="Wu L."/>
            <person name="Ma J."/>
        </authorList>
    </citation>
    <scope>NUCLEOTIDE SEQUENCE [LARGE SCALE GENOMIC DNA]</scope>
    <source>
        <strain evidence="4">CCUG 55250</strain>
    </source>
</reference>
<protein>
    <submittedName>
        <fullName evidence="3">DUF3592 domain-containing protein</fullName>
    </submittedName>
</protein>
<comment type="caution">
    <text evidence="3">The sequence shown here is derived from an EMBL/GenBank/DDBJ whole genome shotgun (WGS) entry which is preliminary data.</text>
</comment>
<feature type="domain" description="DUF3592" evidence="2">
    <location>
        <begin position="55"/>
        <end position="108"/>
    </location>
</feature>
<dbReference type="Proteomes" id="UP001596106">
    <property type="component" value="Unassembled WGS sequence"/>
</dbReference>
<keyword evidence="1" id="KW-1133">Transmembrane helix</keyword>
<evidence type="ECO:0000259" key="2">
    <source>
        <dbReference type="Pfam" id="PF12158"/>
    </source>
</evidence>
<dbReference type="EMBL" id="JBHSMA010000001">
    <property type="protein sequence ID" value="MFC5408238.1"/>
    <property type="molecule type" value="Genomic_DNA"/>
</dbReference>
<feature type="transmembrane region" description="Helical" evidence="1">
    <location>
        <begin position="6"/>
        <end position="28"/>
    </location>
</feature>
<keyword evidence="1" id="KW-0472">Membrane</keyword>
<evidence type="ECO:0000256" key="1">
    <source>
        <dbReference type="SAM" id="Phobius"/>
    </source>
</evidence>
<dbReference type="InterPro" id="IPR021994">
    <property type="entry name" value="DUF3592"/>
</dbReference>
<dbReference type="RefSeq" id="WP_379840923.1">
    <property type="nucleotide sequence ID" value="NZ_JBHSMA010000001.1"/>
</dbReference>
<dbReference type="Pfam" id="PF12158">
    <property type="entry name" value="DUF3592"/>
    <property type="match status" value="1"/>
</dbReference>
<gene>
    <name evidence="3" type="ORF">ACFPMF_02880</name>
</gene>
<feature type="transmembrane region" description="Helical" evidence="1">
    <location>
        <begin position="110"/>
        <end position="130"/>
    </location>
</feature>
<organism evidence="3 4">
    <name type="scientific">Larkinella bovis</name>
    <dbReference type="NCBI Taxonomy" id="683041"/>
    <lineage>
        <taxon>Bacteria</taxon>
        <taxon>Pseudomonadati</taxon>
        <taxon>Bacteroidota</taxon>
        <taxon>Cytophagia</taxon>
        <taxon>Cytophagales</taxon>
        <taxon>Spirosomataceae</taxon>
        <taxon>Larkinella</taxon>
    </lineage>
</organism>